<dbReference type="AlphaFoldDB" id="A0A1E7JLM3"/>
<comment type="similarity">
    <text evidence="6">Belongs to the YccS/YhfK family.</text>
</comment>
<proteinExistence type="inferred from homology"/>
<evidence type="ECO:0000256" key="3">
    <source>
        <dbReference type="ARBA" id="ARBA00022692"/>
    </source>
</evidence>
<protein>
    <submittedName>
        <fullName evidence="11">Uncharacterized protein</fullName>
    </submittedName>
</protein>
<evidence type="ECO:0000259" key="10">
    <source>
        <dbReference type="Pfam" id="PF13515"/>
    </source>
</evidence>
<feature type="domain" description="Integral membrane protein YccS N-terminal" evidence="9">
    <location>
        <begin position="80"/>
        <end position="189"/>
    </location>
</feature>
<dbReference type="STRING" id="933944.AN215_16230"/>
<feature type="transmembrane region" description="Helical" evidence="8">
    <location>
        <begin position="499"/>
        <end position="521"/>
    </location>
</feature>
<evidence type="ECO:0000256" key="7">
    <source>
        <dbReference type="SAM" id="MobiDB-lite"/>
    </source>
</evidence>
<dbReference type="PANTHER" id="PTHR30509:SF9">
    <property type="entry name" value="MULTIDRUG RESISTANCE PROTEIN MDTO"/>
    <property type="match status" value="1"/>
</dbReference>
<evidence type="ECO:0000313" key="11">
    <source>
        <dbReference type="EMBL" id="OEU88554.1"/>
    </source>
</evidence>
<feature type="transmembrane region" description="Helical" evidence="8">
    <location>
        <begin position="450"/>
        <end position="470"/>
    </location>
</feature>
<dbReference type="Proteomes" id="UP000176087">
    <property type="component" value="Unassembled WGS sequence"/>
</dbReference>
<evidence type="ECO:0000256" key="8">
    <source>
        <dbReference type="SAM" id="Phobius"/>
    </source>
</evidence>
<keyword evidence="4 8" id="KW-1133">Transmembrane helix</keyword>
<name>A0A1E7JLM3_9ACTN</name>
<reference evidence="11 12" key="1">
    <citation type="journal article" date="2016" name="Front. Microbiol.">
        <title>Comparative Genomics Analysis of Streptomyces Species Reveals Their Adaptation to the Marine Environment and Their Diversity at the Genomic Level.</title>
        <authorList>
            <person name="Tian X."/>
            <person name="Zhang Z."/>
            <person name="Yang T."/>
            <person name="Chen M."/>
            <person name="Li J."/>
            <person name="Chen F."/>
            <person name="Yang J."/>
            <person name="Li W."/>
            <person name="Zhang B."/>
            <person name="Zhang Z."/>
            <person name="Wu J."/>
            <person name="Zhang C."/>
            <person name="Long L."/>
            <person name="Xiao J."/>
        </authorList>
    </citation>
    <scope>NUCLEOTIDE SEQUENCE [LARGE SCALE GENOMIC DNA]</scope>
    <source>
        <strain evidence="11 12">SCSIO 10390</strain>
    </source>
</reference>
<feature type="transmembrane region" description="Helical" evidence="8">
    <location>
        <begin position="22"/>
        <end position="43"/>
    </location>
</feature>
<keyword evidence="2" id="KW-1003">Cell membrane</keyword>
<keyword evidence="12" id="KW-1185">Reference proteome</keyword>
<keyword evidence="5 8" id="KW-0472">Membrane</keyword>
<comment type="caution">
    <text evidence="11">The sequence shown here is derived from an EMBL/GenBank/DDBJ whole genome shotgun (WGS) entry which is preliminary data.</text>
</comment>
<sequence length="738" mass="78132">MPWFRAFGETARSGLSVERAKLNPLIALRAAAGVAVIVFLTLWAGSAELAVASAFGAFSSGVATFQRSWRPRPVLALCAGAALALSTFAGYLVVGHPVAFVLLLAAWAFASGLAWGLGPTAGVVASSTVACMLVTVTLPTTVLGALAQAALIAAGGLVQAALIVLFPVRPWGERRDALADALAAVADYARRLRHDPGASFDPKPLMEARSAAAVTPRQARRRPRQLGGYRGLAERFRPVLASLADPVVGAPMVGRERERVRELLQAAATVLDATARAVRRGERVRLPEDALDVLQVPASGPVLSGPARKAAMRLIALTQDAVDAAQEPVEVTRSIPLIPRATWQMPARPDSVEEADVYVDPDADAQPAHPVQPRHLSQPSLAVLVPVAVRTFRRELRWSSPVCRHALRVAAVVAVSYVLGRVLPPEHGYWAPLTAVMVMRPDFSRTYERGVARVVGTLFGVGLAGTVTVLAHPPPYASAALAVVSVGCMYLLMRTGYAITSACIGAYVVFLLGIAGSLWSQTVLDRIWLTALGGGLAMLSYALFPAWETPQLRDRLADWLSATGGYTIAVLDCFADPAGSAAGAVGTPAPGNPNRKVREALLDTRSARQEWDQTATRAGAEPVRHRGGLSRRSATAAQSAMVTLGRVTMLLEAHLPDRDAKPDSGAEEYSRALAAALPDAVTALREGRTPDWGPVHDALARWWEQEADLPSPSVALRTADLLADALEDLADAVAPRAK</sequence>
<organism evidence="11 12">
    <name type="scientific">Streptomyces abyssalis</name>
    <dbReference type="NCBI Taxonomy" id="933944"/>
    <lineage>
        <taxon>Bacteria</taxon>
        <taxon>Bacillati</taxon>
        <taxon>Actinomycetota</taxon>
        <taxon>Actinomycetes</taxon>
        <taxon>Kitasatosporales</taxon>
        <taxon>Streptomycetaceae</taxon>
        <taxon>Streptomyces</taxon>
    </lineage>
</organism>
<dbReference type="EMBL" id="LJGT01000040">
    <property type="protein sequence ID" value="OEU88554.1"/>
    <property type="molecule type" value="Genomic_DNA"/>
</dbReference>
<feature type="region of interest" description="Disordered" evidence="7">
    <location>
        <begin position="609"/>
        <end position="634"/>
    </location>
</feature>
<feature type="transmembrane region" description="Helical" evidence="8">
    <location>
        <begin position="149"/>
        <end position="168"/>
    </location>
</feature>
<dbReference type="InterPro" id="IPR049453">
    <property type="entry name" value="Memb_transporter_dom"/>
</dbReference>
<dbReference type="GO" id="GO:0005886">
    <property type="term" value="C:plasma membrane"/>
    <property type="evidence" value="ECO:0007669"/>
    <property type="project" value="UniProtKB-SubCell"/>
</dbReference>
<evidence type="ECO:0000259" key="9">
    <source>
        <dbReference type="Pfam" id="PF12805"/>
    </source>
</evidence>
<evidence type="ECO:0000256" key="2">
    <source>
        <dbReference type="ARBA" id="ARBA00022475"/>
    </source>
</evidence>
<dbReference type="InterPro" id="IPR032692">
    <property type="entry name" value="YccS_N"/>
</dbReference>
<accession>A0A1E7JLM3</accession>
<keyword evidence="3 8" id="KW-0812">Transmembrane</keyword>
<dbReference type="PANTHER" id="PTHR30509">
    <property type="entry name" value="P-HYDROXYBENZOIC ACID EFFLUX PUMP SUBUNIT-RELATED"/>
    <property type="match status" value="1"/>
</dbReference>
<dbReference type="Pfam" id="PF13515">
    <property type="entry name" value="FUSC_2"/>
    <property type="match status" value="1"/>
</dbReference>
<dbReference type="Pfam" id="PF12805">
    <property type="entry name" value="FUSC-like"/>
    <property type="match status" value="1"/>
</dbReference>
<evidence type="ECO:0000313" key="12">
    <source>
        <dbReference type="Proteomes" id="UP000176087"/>
    </source>
</evidence>
<comment type="subcellular location">
    <subcellularLocation>
        <location evidence="1">Cell membrane</location>
        <topology evidence="1">Multi-pass membrane protein</topology>
    </subcellularLocation>
</comment>
<evidence type="ECO:0000256" key="5">
    <source>
        <dbReference type="ARBA" id="ARBA00023136"/>
    </source>
</evidence>
<feature type="transmembrane region" description="Helical" evidence="8">
    <location>
        <begin position="527"/>
        <end position="547"/>
    </location>
</feature>
<feature type="domain" description="Integral membrane bound transporter" evidence="10">
    <location>
        <begin position="416"/>
        <end position="539"/>
    </location>
</feature>
<evidence type="ECO:0000256" key="6">
    <source>
        <dbReference type="ARBA" id="ARBA00043993"/>
    </source>
</evidence>
<gene>
    <name evidence="11" type="ORF">AN215_16230</name>
</gene>
<feature type="transmembrane region" description="Helical" evidence="8">
    <location>
        <begin position="74"/>
        <end position="93"/>
    </location>
</feature>
<feature type="transmembrane region" description="Helical" evidence="8">
    <location>
        <begin position="99"/>
        <end position="117"/>
    </location>
</feature>
<evidence type="ECO:0000256" key="4">
    <source>
        <dbReference type="ARBA" id="ARBA00022989"/>
    </source>
</evidence>
<dbReference type="PATRIC" id="fig|933944.5.peg.1287"/>
<evidence type="ECO:0000256" key="1">
    <source>
        <dbReference type="ARBA" id="ARBA00004651"/>
    </source>
</evidence>